<dbReference type="NCBIfam" id="TIGR01430">
    <property type="entry name" value="aden_deam"/>
    <property type="match status" value="1"/>
</dbReference>
<evidence type="ECO:0000256" key="1">
    <source>
        <dbReference type="ARBA" id="ARBA00001947"/>
    </source>
</evidence>
<reference evidence="8 9" key="1">
    <citation type="submission" date="2021-03" db="EMBL/GenBank/DDBJ databases">
        <title>Genomic Encyclopedia of Type Strains, Phase IV (KMG-IV): sequencing the most valuable type-strain genomes for metagenomic binning, comparative biology and taxonomic classification.</title>
        <authorList>
            <person name="Goeker M."/>
        </authorList>
    </citation>
    <scope>NUCLEOTIDE SEQUENCE [LARGE SCALE GENOMIC DNA]</scope>
    <source>
        <strain evidence="8 9">DSM 1289</strain>
    </source>
</reference>
<keyword evidence="9" id="KW-1185">Reference proteome</keyword>
<dbReference type="PANTHER" id="PTHR11409">
    <property type="entry name" value="ADENOSINE DEAMINASE"/>
    <property type="match status" value="1"/>
</dbReference>
<comment type="cofactor">
    <cofactor evidence="1">
        <name>Zn(2+)</name>
        <dbReference type="ChEBI" id="CHEBI:29105"/>
    </cofactor>
</comment>
<dbReference type="GO" id="GO:0016787">
    <property type="term" value="F:hydrolase activity"/>
    <property type="evidence" value="ECO:0007669"/>
    <property type="project" value="UniProtKB-KW"/>
</dbReference>
<evidence type="ECO:0000256" key="6">
    <source>
        <dbReference type="ARBA" id="ARBA00022833"/>
    </source>
</evidence>
<evidence type="ECO:0000259" key="7">
    <source>
        <dbReference type="Pfam" id="PF00962"/>
    </source>
</evidence>
<dbReference type="Proteomes" id="UP000767291">
    <property type="component" value="Unassembled WGS sequence"/>
</dbReference>
<dbReference type="InterPro" id="IPR006330">
    <property type="entry name" value="Ado/ade_deaminase"/>
</dbReference>
<dbReference type="RefSeq" id="WP_209455524.1">
    <property type="nucleotide sequence ID" value="NZ_BAAACS010000017.1"/>
</dbReference>
<dbReference type="InterPro" id="IPR032466">
    <property type="entry name" value="Metal_Hydrolase"/>
</dbReference>
<dbReference type="InterPro" id="IPR001365">
    <property type="entry name" value="A_deaminase_dom"/>
</dbReference>
<proteinExistence type="inferred from homology"/>
<keyword evidence="6" id="KW-0862">Zinc</keyword>
<evidence type="ECO:0000256" key="5">
    <source>
        <dbReference type="ARBA" id="ARBA00022801"/>
    </source>
</evidence>
<keyword evidence="4" id="KW-0479">Metal-binding</keyword>
<keyword evidence="5 8" id="KW-0378">Hydrolase</keyword>
<sequence>MIENMPKIELHCHLDGSLRDETVLEIVSGENLFSELSLSDIEKVKKVLIAPKDSDSLLDYLKSFDLPVGIMQTRESLERVSFELMEDAFEENIKYIEVRFAPLLHTKKGLDVKDVIESVLLGIHKAEEIYDIKGSLILGCMRNMSEEDAVLVIEEGKRFLGAGVVAVDLCGPEEEGFCMKYKKAFALAKEYGYRITVHAGEAASGVNVLDAVTELGAERIGHGVRTNDSKEIYELVKRKNITLEMCPTSNVQTNAVKSFEEHPFYDFYRDGLRVTINTDNRTVSDVTLSSEIDFVLNYYNMTDEDYYCIYKYAVEASFTNEDTKRWLLSFL</sequence>
<name>A0ABS4E7I7_9FIRM</name>
<accession>A0ABS4E7I7</accession>
<protein>
    <recommendedName>
        <fullName evidence="3">adenosine deaminase</fullName>
        <ecNumber evidence="3">3.5.4.4</ecNumber>
    </recommendedName>
</protein>
<organism evidence="8 9">
    <name type="scientific">Metaclostridioides mangenotii</name>
    <dbReference type="NCBI Taxonomy" id="1540"/>
    <lineage>
        <taxon>Bacteria</taxon>
        <taxon>Bacillati</taxon>
        <taxon>Bacillota</taxon>
        <taxon>Clostridia</taxon>
        <taxon>Peptostreptococcales</taxon>
        <taxon>Peptostreptococcaceae</taxon>
        <taxon>Metaclostridioides</taxon>
    </lineage>
</organism>
<evidence type="ECO:0000256" key="2">
    <source>
        <dbReference type="ARBA" id="ARBA00006676"/>
    </source>
</evidence>
<dbReference type="PANTHER" id="PTHR11409:SF43">
    <property type="entry name" value="ADENOSINE DEAMINASE"/>
    <property type="match status" value="1"/>
</dbReference>
<evidence type="ECO:0000256" key="4">
    <source>
        <dbReference type="ARBA" id="ARBA00022723"/>
    </source>
</evidence>
<comment type="similarity">
    <text evidence="2">Belongs to the metallo-dependent hydrolases superfamily. Adenosine and AMP deaminases family.</text>
</comment>
<evidence type="ECO:0000313" key="8">
    <source>
        <dbReference type="EMBL" id="MBP1853910.1"/>
    </source>
</evidence>
<evidence type="ECO:0000256" key="3">
    <source>
        <dbReference type="ARBA" id="ARBA00012784"/>
    </source>
</evidence>
<gene>
    <name evidence="8" type="ORF">J2Z43_000300</name>
</gene>
<dbReference type="Pfam" id="PF00962">
    <property type="entry name" value="A_deaminase"/>
    <property type="match status" value="1"/>
</dbReference>
<dbReference type="EMBL" id="JAGGJX010000001">
    <property type="protein sequence ID" value="MBP1853910.1"/>
    <property type="molecule type" value="Genomic_DNA"/>
</dbReference>
<dbReference type="Gene3D" id="3.20.20.140">
    <property type="entry name" value="Metal-dependent hydrolases"/>
    <property type="match status" value="1"/>
</dbReference>
<dbReference type="SUPFAM" id="SSF51556">
    <property type="entry name" value="Metallo-dependent hydrolases"/>
    <property type="match status" value="1"/>
</dbReference>
<comment type="caution">
    <text evidence="8">The sequence shown here is derived from an EMBL/GenBank/DDBJ whole genome shotgun (WGS) entry which is preliminary data.</text>
</comment>
<feature type="domain" description="Adenosine deaminase" evidence="7">
    <location>
        <begin position="6"/>
        <end position="329"/>
    </location>
</feature>
<dbReference type="EC" id="3.5.4.4" evidence="3"/>
<evidence type="ECO:0000313" key="9">
    <source>
        <dbReference type="Proteomes" id="UP000767291"/>
    </source>
</evidence>